<evidence type="ECO:0000256" key="2">
    <source>
        <dbReference type="ARBA" id="ARBA00005386"/>
    </source>
</evidence>
<dbReference type="EC" id="2.4.1.255" evidence="3"/>
<comment type="pathway">
    <text evidence="1">Protein modification; protein glycosylation.</text>
</comment>
<organism evidence="9 10">
    <name type="scientific">Marinimicrococcus flavescens</name>
    <dbReference type="NCBI Taxonomy" id="3031815"/>
    <lineage>
        <taxon>Bacteria</taxon>
        <taxon>Pseudomonadati</taxon>
        <taxon>Pseudomonadota</taxon>
        <taxon>Alphaproteobacteria</taxon>
        <taxon>Geminicoccales</taxon>
        <taxon>Geminicoccaceae</taxon>
        <taxon>Marinimicrococcus</taxon>
    </lineage>
</organism>
<keyword evidence="7" id="KW-0802">TPR repeat</keyword>
<evidence type="ECO:0000256" key="6">
    <source>
        <dbReference type="ARBA" id="ARBA00022737"/>
    </source>
</evidence>
<feature type="domain" description="O-GlcNAc transferase C-terminal" evidence="8">
    <location>
        <begin position="254"/>
        <end position="405"/>
    </location>
</feature>
<evidence type="ECO:0000256" key="7">
    <source>
        <dbReference type="ARBA" id="ARBA00022803"/>
    </source>
</evidence>
<dbReference type="RefSeq" id="WP_327788930.1">
    <property type="nucleotide sequence ID" value="NZ_JARGEQ010000090.1"/>
</dbReference>
<proteinExistence type="inferred from homology"/>
<feature type="domain" description="O-GlcNAc transferase C-terminal" evidence="8">
    <location>
        <begin position="424"/>
        <end position="597"/>
    </location>
</feature>
<keyword evidence="5" id="KW-0808">Transferase</keyword>
<evidence type="ECO:0000256" key="3">
    <source>
        <dbReference type="ARBA" id="ARBA00011970"/>
    </source>
</evidence>
<dbReference type="InterPro" id="IPR019734">
    <property type="entry name" value="TPR_rpt"/>
</dbReference>
<dbReference type="Pfam" id="PF13844">
    <property type="entry name" value="Glyco_transf_41"/>
    <property type="match status" value="2"/>
</dbReference>
<dbReference type="PANTHER" id="PTHR44835">
    <property type="entry name" value="UDP-N-ACETYLGLUCOSAMINE--PEPTIDE N-ACETYLGLUCOSAMINYLTRANSFERASE SPINDLY-RELATED"/>
    <property type="match status" value="1"/>
</dbReference>
<dbReference type="SMART" id="SM00028">
    <property type="entry name" value="TPR"/>
    <property type="match status" value="2"/>
</dbReference>
<dbReference type="InterPro" id="IPR029489">
    <property type="entry name" value="OGT/SEC/SPY_C"/>
</dbReference>
<comment type="similarity">
    <text evidence="2">Belongs to the glycosyltransferase 41 family. O-GlcNAc transferase subfamily.</text>
</comment>
<dbReference type="Gene3D" id="3.40.50.2000">
    <property type="entry name" value="Glycogen Phosphorylase B"/>
    <property type="match status" value="1"/>
</dbReference>
<accession>A0AAP3XRC3</accession>
<evidence type="ECO:0000313" key="10">
    <source>
        <dbReference type="Proteomes" id="UP001301140"/>
    </source>
</evidence>
<dbReference type="PANTHER" id="PTHR44835:SF1">
    <property type="entry name" value="PROTEIN O-GLCNAC TRANSFERASE"/>
    <property type="match status" value="1"/>
</dbReference>
<dbReference type="Gene3D" id="1.25.40.10">
    <property type="entry name" value="Tetratricopeptide repeat domain"/>
    <property type="match status" value="2"/>
</dbReference>
<dbReference type="EMBL" id="JARGEQ010000090">
    <property type="protein sequence ID" value="MDF1586515.1"/>
    <property type="molecule type" value="Genomic_DNA"/>
</dbReference>
<sequence length="632" mass="67378">MAARGAADTAGLEMRRAAEALAGRRFEEVAAAAGRAALAAPAHPEPLLLLAAARLGQRRWRDAEATAQRVLQLVPGQRQARHRLALALLGQGRFDEAEALQPAAGATADQLADLGGAWLNWHRYDTAERAFRAALAQAPAHLPALTGLGYALIRLGRAPEAAAPLEAAVAAAGPASMAAAVLGCLRLEAGELRQGLDLLAGAVEREQVSPLEFSTWLCNLNYDPETTPQAVAAAHRRYGERFGRVPALAARSRRLRSGPLRVGFLSPDFCGHSVSFFFRPLQDALRARGVEVFCYASVARPDPVTEEIRGAADGWRDIRTLADEEAAALIRADALDVLVDLAGHSADNRLPVLARRPAPLQLTYLGYPNGTGLPAVDGRIVDAITDPPGSDSGSPDRLLRLPRCFLAWRPQAWPATAPPPCLASGRITFGSFNNAAKLNARVVALWARLLRELPGSRLLLKSSLERHEEHRCRHLDAFAAAGVAPERVTFLKRTPDLMSHLALYGEVDIALDTFPYNGTTTSCEAMWMGVPVVSLMGQGHAGRVGASLLEAVGFPAGIARDEDDYVLTALQLARTPRLLEALRAMLRETMLASPLGDAAGLAEAFLGAVATLAAERGLALPSPRPPEERACA</sequence>
<dbReference type="InterPro" id="IPR011990">
    <property type="entry name" value="TPR-like_helical_dom_sf"/>
</dbReference>
<name>A0AAP3XRC3_9PROT</name>
<keyword evidence="10" id="KW-1185">Reference proteome</keyword>
<comment type="caution">
    <text evidence="9">The sequence shown here is derived from an EMBL/GenBank/DDBJ whole genome shotgun (WGS) entry which is preliminary data.</text>
</comment>
<gene>
    <name evidence="9" type="ORF">PZ740_08975</name>
</gene>
<evidence type="ECO:0000256" key="5">
    <source>
        <dbReference type="ARBA" id="ARBA00022679"/>
    </source>
</evidence>
<dbReference type="Proteomes" id="UP001301140">
    <property type="component" value="Unassembled WGS sequence"/>
</dbReference>
<keyword evidence="6" id="KW-0677">Repeat</keyword>
<reference evidence="9 10" key="1">
    <citation type="submission" date="2023-03" db="EMBL/GenBank/DDBJ databases">
        <title>YIM 152171 draft genome.</title>
        <authorList>
            <person name="Yang Z."/>
        </authorList>
    </citation>
    <scope>NUCLEOTIDE SEQUENCE [LARGE SCALE GENOMIC DNA]</scope>
    <source>
        <strain evidence="9 10">YIM 152171</strain>
    </source>
</reference>
<evidence type="ECO:0000256" key="1">
    <source>
        <dbReference type="ARBA" id="ARBA00004922"/>
    </source>
</evidence>
<dbReference type="AlphaFoldDB" id="A0AAP3XRC3"/>
<dbReference type="SUPFAM" id="SSF48452">
    <property type="entry name" value="TPR-like"/>
    <property type="match status" value="1"/>
</dbReference>
<keyword evidence="4" id="KW-0328">Glycosyltransferase</keyword>
<evidence type="ECO:0000313" key="9">
    <source>
        <dbReference type="EMBL" id="MDF1586515.1"/>
    </source>
</evidence>
<dbReference type="InterPro" id="IPR051939">
    <property type="entry name" value="Glycosyltr_41/O-GlcNAc_trsf"/>
</dbReference>
<dbReference type="SUPFAM" id="SSF53756">
    <property type="entry name" value="UDP-Glycosyltransferase/glycogen phosphorylase"/>
    <property type="match status" value="1"/>
</dbReference>
<evidence type="ECO:0000259" key="8">
    <source>
        <dbReference type="Pfam" id="PF13844"/>
    </source>
</evidence>
<dbReference type="GO" id="GO:0097363">
    <property type="term" value="F:protein O-acetylglucosaminyltransferase activity"/>
    <property type="evidence" value="ECO:0007669"/>
    <property type="project" value="UniProtKB-EC"/>
</dbReference>
<protein>
    <recommendedName>
        <fullName evidence="3">protein O-GlcNAc transferase</fullName>
        <ecNumber evidence="3">2.4.1.255</ecNumber>
    </recommendedName>
</protein>
<evidence type="ECO:0000256" key="4">
    <source>
        <dbReference type="ARBA" id="ARBA00022676"/>
    </source>
</evidence>
<dbReference type="Gene3D" id="3.40.50.11380">
    <property type="match status" value="1"/>
</dbReference>